<dbReference type="Gene3D" id="3.30.559.10">
    <property type="entry name" value="Chloramphenicol acetyltransferase-like domain"/>
    <property type="match status" value="1"/>
</dbReference>
<dbReference type="STRING" id="75922.BST47_29330"/>
<comment type="caution">
    <text evidence="1">The sequence shown here is derived from an EMBL/GenBank/DDBJ whole genome shotgun (WGS) entry which is preliminary data.</text>
</comment>
<reference evidence="1 2" key="1">
    <citation type="submission" date="2017-02" db="EMBL/GenBank/DDBJ databases">
        <title>The new phylogeny of genus Mycobacterium.</title>
        <authorList>
            <person name="Tortoli E."/>
            <person name="Trovato A."/>
            <person name="Cirillo D.M."/>
        </authorList>
    </citation>
    <scope>NUCLEOTIDE SEQUENCE [LARGE SCALE GENOMIC DNA]</scope>
    <source>
        <strain evidence="1 2">DSM 44338</strain>
    </source>
</reference>
<dbReference type="Proteomes" id="UP000192411">
    <property type="component" value="Unassembled WGS sequence"/>
</dbReference>
<evidence type="ECO:0000313" key="2">
    <source>
        <dbReference type="Proteomes" id="UP000192411"/>
    </source>
</evidence>
<dbReference type="SUPFAM" id="SSF52777">
    <property type="entry name" value="CoA-dependent acyltransferases"/>
    <property type="match status" value="1"/>
</dbReference>
<gene>
    <name evidence="1" type="ORF">BST47_29330</name>
</gene>
<evidence type="ECO:0000313" key="1">
    <source>
        <dbReference type="EMBL" id="ORB61069.1"/>
    </source>
</evidence>
<dbReference type="EMBL" id="MVIM01000032">
    <property type="protein sequence ID" value="ORB61069.1"/>
    <property type="molecule type" value="Genomic_DNA"/>
</dbReference>
<keyword evidence="2" id="KW-1185">Reference proteome</keyword>
<dbReference type="AlphaFoldDB" id="A0A1X0JDR8"/>
<evidence type="ECO:0008006" key="3">
    <source>
        <dbReference type="Google" id="ProtNLM"/>
    </source>
</evidence>
<proteinExistence type="predicted"/>
<organism evidence="1 2">
    <name type="scientific">Mycolicibacterium tusciae</name>
    <dbReference type="NCBI Taxonomy" id="75922"/>
    <lineage>
        <taxon>Bacteria</taxon>
        <taxon>Bacillati</taxon>
        <taxon>Actinomycetota</taxon>
        <taxon>Actinomycetes</taxon>
        <taxon>Mycobacteriales</taxon>
        <taxon>Mycobacteriaceae</taxon>
        <taxon>Mycolicibacterium</taxon>
    </lineage>
</organism>
<dbReference type="InterPro" id="IPR023213">
    <property type="entry name" value="CAT-like_dom_sf"/>
</dbReference>
<protein>
    <recommendedName>
        <fullName evidence="3">Diacylglycerol O-acyltransferase</fullName>
    </recommendedName>
</protein>
<name>A0A1X0JDR8_9MYCO</name>
<sequence>MPGRLRSARTSFNGIASSSEAPDNRLALLDQAFFAWQRATGEKVAIQLLWVYEHAIDIDAVERFQHYLANGLLGRRIERSPVPFFRHRWVLDKGTSDIDFADRARPRTEVSDWADERSQVPTDPEWGPGWHIGVLPLTDGSTAVSLVVSHDIVDGLGLALAVGDALLGNTRDLGLPPPDSRTRLRAILHDVRATARDAPEIGRAFIAGVKMAPRYWRDRARPPTSRPVALPTGDGVRAGGDESVAIPAITIHIDLDEWDARAKALGGTRNTLVAGLAAKLGERMGRRRAADGAVTLQLPISERVDGDTRANATAMARVSLDPTRLTADLGDVRAAVNQALSTLREAPNDLRQFLWLAPFRPKWGLRRAADAALADPDLPVFCSNLGDHGSVLCRLDGTEAEYATARAVWHHVTRQWLERTGGVMRLQSWRMRGKVGITVVAYQPGATNTKAALRELAGHTLAEFGLTGEID</sequence>
<accession>A0A1X0JDR8</accession>
<dbReference type="RefSeq" id="WP_083129266.1">
    <property type="nucleotide sequence ID" value="NZ_MVIM01000032.1"/>
</dbReference>